<dbReference type="OrthoDB" id="297496at2759"/>
<organism evidence="2 3">
    <name type="scientific">Onchocerca flexuosa</name>
    <dbReference type="NCBI Taxonomy" id="387005"/>
    <lineage>
        <taxon>Eukaryota</taxon>
        <taxon>Metazoa</taxon>
        <taxon>Ecdysozoa</taxon>
        <taxon>Nematoda</taxon>
        <taxon>Chromadorea</taxon>
        <taxon>Rhabditida</taxon>
        <taxon>Spirurina</taxon>
        <taxon>Spiruromorpha</taxon>
        <taxon>Filarioidea</taxon>
        <taxon>Onchocercidae</taxon>
        <taxon>Onchocerca</taxon>
    </lineage>
</organism>
<protein>
    <submittedName>
        <fullName evidence="2">Uncharacterized protein</fullName>
    </submittedName>
</protein>
<name>A0A238BRF8_9BILA</name>
<sequence length="809" mass="93908">MLIYLGFGLAVTTMCIDLVGIQYIQKIHYFGRKFRSSDILQLIRRRYGLTAEQFNAILEIYLKQLQSRRAATKEKSKWHECNDAPELPTPMNYDINDDNNNSNLQCIEVHKEPSTEHESIIFHATARTLSSSGSLVFREKNDSKQSLNNSNSNNQTASNSPISMQSLSSSLQSSQQHLAEQQLPAIELSTVPVMLVSPSNSPLGLSSMLEWDSYIEMLNQSNKPFVNERHGFVSVSSESSSSILPSTSFNMQTIQPSKLDLDIYESIESVSSTGTIVQPEQNVQQSISCYQDIPIYSQQRKTVETESVLRFLLNVPEFLVSHKLPPTVVDGNYCFVIDRETIGSEAILHEDIHWSHTSRPTQYFYFDDLRNFYRVNCTKAKGKIMAVKISSSQKRAFSLLHSTRSTPMSQSRSLSRRSISSTSGFRRDLIPLKQVYLVTRIYSFWKTCPSFRRIITLIDRVNDNEMENIQFQKRMFVQYIWRDTKQSEKDRVKYEFNRDCAKDQLPLLALRNYCFVINGDLLDVQRTMENSKLWWKQTSSRVRYYSSRELQTFHEVDALLCRGELRCAYLRRNRASSIEQIPLEKIFRVSRQYSHWKTCISFHRIISCVSPVTKSAVEFYGFQKRIFMQYLWRSAKYEEKRRVAQEYQKSTTPFTMKRNRIRRSSLTTASDESLSRTLSSTGCLTTVTTISNTGSLSTVSTISNRRSYYKAKLQPSRHPSRIPQIQKKLNYQGKQVLRTNLSLNQCHYRSIPQLQNSKWKSIHRINAFKITLPESVDIDRPVSMLDFKEQFQKYQQKIRKKKFSSAINL</sequence>
<feature type="compositionally biased region" description="Low complexity" evidence="1">
    <location>
        <begin position="144"/>
        <end position="178"/>
    </location>
</feature>
<dbReference type="AlphaFoldDB" id="A0A238BRF8"/>
<accession>A0A238BRF8</accession>
<evidence type="ECO:0000313" key="3">
    <source>
        <dbReference type="Proteomes" id="UP000242913"/>
    </source>
</evidence>
<evidence type="ECO:0000256" key="1">
    <source>
        <dbReference type="SAM" id="MobiDB-lite"/>
    </source>
</evidence>
<reference evidence="2 3" key="1">
    <citation type="submission" date="2015-12" db="EMBL/GenBank/DDBJ databases">
        <title>Draft genome of the nematode, Onchocerca flexuosa.</title>
        <authorList>
            <person name="Mitreva M."/>
        </authorList>
    </citation>
    <scope>NUCLEOTIDE SEQUENCE [LARGE SCALE GENOMIC DNA]</scope>
    <source>
        <strain evidence="2">Red Deer</strain>
    </source>
</reference>
<gene>
    <name evidence="2" type="ORF">X798_05439</name>
</gene>
<dbReference type="EMBL" id="KZ270028">
    <property type="protein sequence ID" value="OZC07574.1"/>
    <property type="molecule type" value="Genomic_DNA"/>
</dbReference>
<feature type="region of interest" description="Disordered" evidence="1">
    <location>
        <begin position="138"/>
        <end position="178"/>
    </location>
</feature>
<evidence type="ECO:0000313" key="2">
    <source>
        <dbReference type="EMBL" id="OZC07574.1"/>
    </source>
</evidence>
<dbReference type="Proteomes" id="UP000242913">
    <property type="component" value="Unassembled WGS sequence"/>
</dbReference>
<keyword evidence="3" id="KW-1185">Reference proteome</keyword>
<proteinExistence type="predicted"/>